<organism evidence="1 2">
    <name type="scientific">Epilithonimonas zeae</name>
    <dbReference type="NCBI Taxonomy" id="1416779"/>
    <lineage>
        <taxon>Bacteria</taxon>
        <taxon>Pseudomonadati</taxon>
        <taxon>Bacteroidota</taxon>
        <taxon>Flavobacteriia</taxon>
        <taxon>Flavobacteriales</taxon>
        <taxon>Weeksellaceae</taxon>
        <taxon>Chryseobacterium group</taxon>
        <taxon>Epilithonimonas</taxon>
    </lineage>
</organism>
<dbReference type="EMBL" id="FSRK01000001">
    <property type="protein sequence ID" value="SIN99527.1"/>
    <property type="molecule type" value="Genomic_DNA"/>
</dbReference>
<dbReference type="Proteomes" id="UP000185207">
    <property type="component" value="Unassembled WGS sequence"/>
</dbReference>
<protein>
    <submittedName>
        <fullName evidence="1">Uncharacterized protein</fullName>
    </submittedName>
</protein>
<sequence length="35" mass="4090">MVIRKKAKIIIKRIVKISIFPEFKAKSIDYTIKGL</sequence>
<proteinExistence type="predicted"/>
<gene>
    <name evidence="1" type="ORF">SAMN05444409_1514</name>
</gene>
<keyword evidence="2" id="KW-1185">Reference proteome</keyword>
<dbReference type="AlphaFoldDB" id="A0A1N6FWD1"/>
<dbReference type="STRING" id="1416779.SAMN05444409_1514"/>
<evidence type="ECO:0000313" key="2">
    <source>
        <dbReference type="Proteomes" id="UP000185207"/>
    </source>
</evidence>
<name>A0A1N6FWD1_9FLAO</name>
<reference evidence="2" key="1">
    <citation type="submission" date="2016-11" db="EMBL/GenBank/DDBJ databases">
        <authorList>
            <person name="Varghese N."/>
            <person name="Submissions S."/>
        </authorList>
    </citation>
    <scope>NUCLEOTIDE SEQUENCE [LARGE SCALE GENOMIC DNA]</scope>
    <source>
        <strain evidence="2">DSM 27623</strain>
    </source>
</reference>
<evidence type="ECO:0000313" key="1">
    <source>
        <dbReference type="EMBL" id="SIN99527.1"/>
    </source>
</evidence>
<accession>A0A1N6FWD1</accession>